<comment type="caution">
    <text evidence="1">The sequence shown here is derived from an EMBL/GenBank/DDBJ whole genome shotgun (WGS) entry which is preliminary data.</text>
</comment>
<dbReference type="Proteomes" id="UP000284751">
    <property type="component" value="Unassembled WGS sequence"/>
</dbReference>
<evidence type="ECO:0008006" key="3">
    <source>
        <dbReference type="Google" id="ProtNLM"/>
    </source>
</evidence>
<accession>A0A412AW71</accession>
<evidence type="ECO:0000313" key="2">
    <source>
        <dbReference type="Proteomes" id="UP000284751"/>
    </source>
</evidence>
<reference evidence="1 2" key="1">
    <citation type="submission" date="2018-08" db="EMBL/GenBank/DDBJ databases">
        <title>A genome reference for cultivated species of the human gut microbiota.</title>
        <authorList>
            <person name="Zou Y."/>
            <person name="Xue W."/>
            <person name="Luo G."/>
        </authorList>
    </citation>
    <scope>NUCLEOTIDE SEQUENCE [LARGE SCALE GENOMIC DNA]</scope>
    <source>
        <strain evidence="1 2">AF28-26</strain>
    </source>
</reference>
<dbReference type="AlphaFoldDB" id="A0A412AW71"/>
<organism evidence="1 2">
    <name type="scientific">[Clostridium] leptum</name>
    <dbReference type="NCBI Taxonomy" id="1535"/>
    <lineage>
        <taxon>Bacteria</taxon>
        <taxon>Bacillati</taxon>
        <taxon>Bacillota</taxon>
        <taxon>Clostridia</taxon>
        <taxon>Eubacteriales</taxon>
        <taxon>Oscillospiraceae</taxon>
        <taxon>Oscillospiraceae incertae sedis</taxon>
    </lineage>
</organism>
<gene>
    <name evidence="1" type="ORF">DWY99_09795</name>
</gene>
<name>A0A412AW71_9FIRM</name>
<evidence type="ECO:0000313" key="1">
    <source>
        <dbReference type="EMBL" id="RGQ38514.1"/>
    </source>
</evidence>
<protein>
    <recommendedName>
        <fullName evidence="3">Phage tail protein</fullName>
    </recommendedName>
</protein>
<proteinExistence type="predicted"/>
<dbReference type="EMBL" id="QRTC01000039">
    <property type="protein sequence ID" value="RGQ38514.1"/>
    <property type="molecule type" value="Genomic_DNA"/>
</dbReference>
<sequence>MENGNFPTSRDIYLEVNGRKLAVVEGYKAHSTRESHYVEAFGSAEPVGTVPGKTKHFVELSRVYACEGALDDGVSFFELSGFNLVIVKPDRRIIYSGCEWNEISESAGINDTVLEGVSLIASHRMELA</sequence>